<evidence type="ECO:0000313" key="2">
    <source>
        <dbReference type="Proteomes" id="UP001327560"/>
    </source>
</evidence>
<dbReference type="EMBL" id="CP136897">
    <property type="protein sequence ID" value="WOL17509.1"/>
    <property type="molecule type" value="Genomic_DNA"/>
</dbReference>
<sequence length="56" mass="6255">MAGSSLFIRILPSNPTSREVYILFVIVQGQIATHILQQQAIDLNQWPDASSQMQKA</sequence>
<accession>A0AAQ3KZ72</accession>
<evidence type="ECO:0000313" key="1">
    <source>
        <dbReference type="EMBL" id="WOL17509.1"/>
    </source>
</evidence>
<keyword evidence="2" id="KW-1185">Reference proteome</keyword>
<reference evidence="1 2" key="1">
    <citation type="submission" date="2023-10" db="EMBL/GenBank/DDBJ databases">
        <title>Chromosome-scale genome assembly provides insights into flower coloration mechanisms of Canna indica.</title>
        <authorList>
            <person name="Li C."/>
        </authorList>
    </citation>
    <scope>NUCLEOTIDE SEQUENCE [LARGE SCALE GENOMIC DNA]</scope>
    <source>
        <tissue evidence="1">Flower</tissue>
    </source>
</reference>
<name>A0AAQ3KZ72_9LILI</name>
<proteinExistence type="predicted"/>
<dbReference type="AlphaFoldDB" id="A0AAQ3KZ72"/>
<organism evidence="1 2">
    <name type="scientific">Canna indica</name>
    <name type="common">Indian-shot</name>
    <dbReference type="NCBI Taxonomy" id="4628"/>
    <lineage>
        <taxon>Eukaryota</taxon>
        <taxon>Viridiplantae</taxon>
        <taxon>Streptophyta</taxon>
        <taxon>Embryophyta</taxon>
        <taxon>Tracheophyta</taxon>
        <taxon>Spermatophyta</taxon>
        <taxon>Magnoliopsida</taxon>
        <taxon>Liliopsida</taxon>
        <taxon>Zingiberales</taxon>
        <taxon>Cannaceae</taxon>
        <taxon>Canna</taxon>
    </lineage>
</organism>
<gene>
    <name evidence="1" type="ORF">Cni_G26302</name>
</gene>
<protein>
    <submittedName>
        <fullName evidence="1">Uncharacterized protein</fullName>
    </submittedName>
</protein>
<dbReference type="Proteomes" id="UP001327560">
    <property type="component" value="Chromosome 8"/>
</dbReference>